<organism evidence="1 2">
    <name type="scientific">Dillenia turbinata</name>
    <dbReference type="NCBI Taxonomy" id="194707"/>
    <lineage>
        <taxon>Eukaryota</taxon>
        <taxon>Viridiplantae</taxon>
        <taxon>Streptophyta</taxon>
        <taxon>Embryophyta</taxon>
        <taxon>Tracheophyta</taxon>
        <taxon>Spermatophyta</taxon>
        <taxon>Magnoliopsida</taxon>
        <taxon>eudicotyledons</taxon>
        <taxon>Gunneridae</taxon>
        <taxon>Pentapetalae</taxon>
        <taxon>Dilleniales</taxon>
        <taxon>Dilleniaceae</taxon>
        <taxon>Dillenia</taxon>
    </lineage>
</organism>
<evidence type="ECO:0000313" key="2">
    <source>
        <dbReference type="Proteomes" id="UP001370490"/>
    </source>
</evidence>
<sequence>MVHTEDVARAHIFFLEYSDARGRYICSLDDTTILELAEFLSPKYPEYQFPRADELKDIKGYECMPSVSKMLLDTGFEYKYGIQEMFEGEIECCKKKGLLQ</sequence>
<accession>A0AAN8UVM4</accession>
<comment type="caution">
    <text evidence="1">The sequence shown here is derived from an EMBL/GenBank/DDBJ whole genome shotgun (WGS) entry which is preliminary data.</text>
</comment>
<dbReference type="InterPro" id="IPR036291">
    <property type="entry name" value="NAD(P)-bd_dom_sf"/>
</dbReference>
<keyword evidence="2" id="KW-1185">Reference proteome</keyword>
<name>A0AAN8UVM4_9MAGN</name>
<dbReference type="AlphaFoldDB" id="A0AAN8UVM4"/>
<dbReference type="EMBL" id="JBAMMX010000022">
    <property type="protein sequence ID" value="KAK6918476.1"/>
    <property type="molecule type" value="Genomic_DNA"/>
</dbReference>
<dbReference type="Gene3D" id="3.40.50.720">
    <property type="entry name" value="NAD(P)-binding Rossmann-like Domain"/>
    <property type="match status" value="1"/>
</dbReference>
<protein>
    <submittedName>
        <fullName evidence="1">Uncharacterized protein</fullName>
    </submittedName>
</protein>
<evidence type="ECO:0000313" key="1">
    <source>
        <dbReference type="EMBL" id="KAK6918476.1"/>
    </source>
</evidence>
<reference evidence="1 2" key="1">
    <citation type="submission" date="2023-12" db="EMBL/GenBank/DDBJ databases">
        <title>A high-quality genome assembly for Dillenia turbinata (Dilleniales).</title>
        <authorList>
            <person name="Chanderbali A."/>
        </authorList>
    </citation>
    <scope>NUCLEOTIDE SEQUENCE [LARGE SCALE GENOMIC DNA]</scope>
    <source>
        <strain evidence="1">LSX21</strain>
        <tissue evidence="1">Leaf</tissue>
    </source>
</reference>
<proteinExistence type="predicted"/>
<dbReference type="SUPFAM" id="SSF51735">
    <property type="entry name" value="NAD(P)-binding Rossmann-fold domains"/>
    <property type="match status" value="1"/>
</dbReference>
<gene>
    <name evidence="1" type="ORF">RJ641_016898</name>
</gene>
<dbReference type="Proteomes" id="UP001370490">
    <property type="component" value="Unassembled WGS sequence"/>
</dbReference>